<evidence type="ECO:0000256" key="4">
    <source>
        <dbReference type="ARBA" id="ARBA00022801"/>
    </source>
</evidence>
<dbReference type="NCBIfam" id="TIGR01549">
    <property type="entry name" value="HAD-SF-IA-v1"/>
    <property type="match status" value="1"/>
</dbReference>
<comment type="similarity">
    <text evidence="2">Belongs to the HAD-like hydrolase superfamily.</text>
</comment>
<keyword evidence="3" id="KW-0479">Metal-binding</keyword>
<dbReference type="OrthoDB" id="27736at2157"/>
<evidence type="ECO:0000256" key="5">
    <source>
        <dbReference type="ARBA" id="ARBA00022842"/>
    </source>
</evidence>
<comment type="caution">
    <text evidence="6">The sequence shown here is derived from an EMBL/GenBank/DDBJ whole genome shotgun (WGS) entry which is preliminary data.</text>
</comment>
<dbReference type="AlphaFoldDB" id="A0A847UCZ0"/>
<sequence>MTGPVEAVLFDIDDTLCEYRQKAADLLDHSFGEVGVEPFFTDEEYYAVFEDYIDVAEDTEEIRELSFAGLAEEKGVDPEVGREVAGAYAAARDHRDVRFLDGAEEALETMGERYPLAAVTNGDPEMQSAKLDSLGIDDHFETVVYAGFDTAAKPDPAPFEQALDVLGVTPDRAVKIGNSLEHDVLGAQNAGLTSIWLDRDGVADPDPEPHYRIESMRELLDEPWE</sequence>
<evidence type="ECO:0000256" key="2">
    <source>
        <dbReference type="ARBA" id="ARBA00007958"/>
    </source>
</evidence>
<dbReference type="SFLD" id="SFLDS00003">
    <property type="entry name" value="Haloacid_Dehalogenase"/>
    <property type="match status" value="1"/>
</dbReference>
<dbReference type="PANTHER" id="PTHR46470">
    <property type="entry name" value="N-ACYLNEURAMINATE-9-PHOSPHATASE"/>
    <property type="match status" value="1"/>
</dbReference>
<dbReference type="PRINTS" id="PR00413">
    <property type="entry name" value="HADHALOGNASE"/>
</dbReference>
<dbReference type="InterPro" id="IPR036412">
    <property type="entry name" value="HAD-like_sf"/>
</dbReference>
<evidence type="ECO:0000256" key="1">
    <source>
        <dbReference type="ARBA" id="ARBA00001946"/>
    </source>
</evidence>
<dbReference type="Gene3D" id="1.20.120.710">
    <property type="entry name" value="Haloacid dehalogenase hydrolase-like domain"/>
    <property type="match status" value="1"/>
</dbReference>
<dbReference type="SUPFAM" id="SSF56784">
    <property type="entry name" value="HAD-like"/>
    <property type="match status" value="1"/>
</dbReference>
<dbReference type="PANTHER" id="PTHR46470:SF2">
    <property type="entry name" value="GLYCERALDEHYDE 3-PHOSPHATE PHOSPHATASE"/>
    <property type="match status" value="1"/>
</dbReference>
<gene>
    <name evidence="6" type="ORF">GOC74_09110</name>
</gene>
<dbReference type="EMBL" id="WOYG01000001">
    <property type="protein sequence ID" value="NLV10087.1"/>
    <property type="molecule type" value="Genomic_DNA"/>
</dbReference>
<protein>
    <submittedName>
        <fullName evidence="6">HAD-IA family hydrolase</fullName>
    </submittedName>
</protein>
<dbReference type="NCBIfam" id="TIGR01509">
    <property type="entry name" value="HAD-SF-IA-v3"/>
    <property type="match status" value="1"/>
</dbReference>
<dbReference type="RefSeq" id="WP_170093847.1">
    <property type="nucleotide sequence ID" value="NZ_WOYG01000001.1"/>
</dbReference>
<dbReference type="GO" id="GO:0046872">
    <property type="term" value="F:metal ion binding"/>
    <property type="evidence" value="ECO:0007669"/>
    <property type="project" value="UniProtKB-KW"/>
</dbReference>
<evidence type="ECO:0000313" key="7">
    <source>
        <dbReference type="Proteomes" id="UP000608662"/>
    </source>
</evidence>
<dbReference type="SFLD" id="SFLDG01129">
    <property type="entry name" value="C1.5:_HAD__Beta-PGM__Phosphata"/>
    <property type="match status" value="1"/>
</dbReference>
<dbReference type="GO" id="GO:0016791">
    <property type="term" value="F:phosphatase activity"/>
    <property type="evidence" value="ECO:0007669"/>
    <property type="project" value="TreeGrafter"/>
</dbReference>
<dbReference type="SFLD" id="SFLDG01135">
    <property type="entry name" value="C1.5.6:_HAD__Beta-PGM__Phospha"/>
    <property type="match status" value="1"/>
</dbReference>
<dbReference type="GO" id="GO:0044281">
    <property type="term" value="P:small molecule metabolic process"/>
    <property type="evidence" value="ECO:0007669"/>
    <property type="project" value="UniProtKB-ARBA"/>
</dbReference>
<proteinExistence type="inferred from homology"/>
<dbReference type="InterPro" id="IPR051400">
    <property type="entry name" value="HAD-like_hydrolase"/>
</dbReference>
<comment type="cofactor">
    <cofactor evidence="1">
        <name>Mg(2+)</name>
        <dbReference type="ChEBI" id="CHEBI:18420"/>
    </cofactor>
</comment>
<dbReference type="Gene3D" id="3.40.50.1000">
    <property type="entry name" value="HAD superfamily/HAD-like"/>
    <property type="match status" value="1"/>
</dbReference>
<accession>A0A847UCZ0</accession>
<dbReference type="Pfam" id="PF00702">
    <property type="entry name" value="Hydrolase"/>
    <property type="match status" value="1"/>
</dbReference>
<reference evidence="6" key="1">
    <citation type="submission" date="2019-12" db="EMBL/GenBank/DDBJ databases">
        <title>Whole-genome sequence of Halomicrobium mukohataei pws1.</title>
        <authorList>
            <person name="Verma D.K."/>
            <person name="Gopal K."/>
            <person name="Prasad E.S."/>
        </authorList>
    </citation>
    <scope>NUCLEOTIDE SEQUENCE</scope>
    <source>
        <strain evidence="6">Pws1</strain>
    </source>
</reference>
<evidence type="ECO:0000313" key="6">
    <source>
        <dbReference type="EMBL" id="NLV10087.1"/>
    </source>
</evidence>
<organism evidence="6 7">
    <name type="scientific">Halomicrobium mukohataei</name>
    <dbReference type="NCBI Taxonomy" id="57705"/>
    <lineage>
        <taxon>Archaea</taxon>
        <taxon>Methanobacteriati</taxon>
        <taxon>Methanobacteriota</taxon>
        <taxon>Stenosarchaea group</taxon>
        <taxon>Halobacteria</taxon>
        <taxon>Halobacteriales</taxon>
        <taxon>Haloarculaceae</taxon>
        <taxon>Halomicrobium</taxon>
    </lineage>
</organism>
<dbReference type="Proteomes" id="UP000608662">
    <property type="component" value="Unassembled WGS sequence"/>
</dbReference>
<dbReference type="InterPro" id="IPR006439">
    <property type="entry name" value="HAD-SF_hydro_IA"/>
</dbReference>
<name>A0A847UCZ0_9EURY</name>
<evidence type="ECO:0000256" key="3">
    <source>
        <dbReference type="ARBA" id="ARBA00022723"/>
    </source>
</evidence>
<dbReference type="InterPro" id="IPR023214">
    <property type="entry name" value="HAD_sf"/>
</dbReference>
<keyword evidence="4 6" id="KW-0378">Hydrolase</keyword>
<keyword evidence="5" id="KW-0460">Magnesium</keyword>